<comment type="caution">
    <text evidence="1">The sequence shown here is derived from an EMBL/GenBank/DDBJ whole genome shotgun (WGS) entry which is preliminary data.</text>
</comment>
<gene>
    <name evidence="1" type="ORF">LCGC14_1759420</name>
</gene>
<reference evidence="1" key="1">
    <citation type="journal article" date="2015" name="Nature">
        <title>Complex archaea that bridge the gap between prokaryotes and eukaryotes.</title>
        <authorList>
            <person name="Spang A."/>
            <person name="Saw J.H."/>
            <person name="Jorgensen S.L."/>
            <person name="Zaremba-Niedzwiedzka K."/>
            <person name="Martijn J."/>
            <person name="Lind A.E."/>
            <person name="van Eijk R."/>
            <person name="Schleper C."/>
            <person name="Guy L."/>
            <person name="Ettema T.J."/>
        </authorList>
    </citation>
    <scope>NUCLEOTIDE SEQUENCE</scope>
</reference>
<proteinExistence type="predicted"/>
<dbReference type="AlphaFoldDB" id="A0A0F9K159"/>
<accession>A0A0F9K159</accession>
<name>A0A0F9K159_9ZZZZ</name>
<sequence>MKDKKAIATHKAIVAKLSPKLKPKFYIRHFPTDEPEERAIENVPDRVLENLIASINADRPATCGKWEAKV</sequence>
<protein>
    <submittedName>
        <fullName evidence="1">Uncharacterized protein</fullName>
    </submittedName>
</protein>
<organism evidence="1">
    <name type="scientific">marine sediment metagenome</name>
    <dbReference type="NCBI Taxonomy" id="412755"/>
    <lineage>
        <taxon>unclassified sequences</taxon>
        <taxon>metagenomes</taxon>
        <taxon>ecological metagenomes</taxon>
    </lineage>
</organism>
<evidence type="ECO:0000313" key="1">
    <source>
        <dbReference type="EMBL" id="KKM04918.1"/>
    </source>
</evidence>
<dbReference type="EMBL" id="LAZR01016343">
    <property type="protein sequence ID" value="KKM04918.1"/>
    <property type="molecule type" value="Genomic_DNA"/>
</dbReference>